<evidence type="ECO:0000256" key="1">
    <source>
        <dbReference type="ARBA" id="ARBA00004123"/>
    </source>
</evidence>
<feature type="compositionally biased region" description="Basic and acidic residues" evidence="6">
    <location>
        <begin position="1012"/>
        <end position="1025"/>
    </location>
</feature>
<organism evidence="8 9">
    <name type="scientific">Clavelina lepadiformis</name>
    <name type="common">Light-bulb sea squirt</name>
    <name type="synonym">Ascidia lepadiformis</name>
    <dbReference type="NCBI Taxonomy" id="159417"/>
    <lineage>
        <taxon>Eukaryota</taxon>
        <taxon>Metazoa</taxon>
        <taxon>Chordata</taxon>
        <taxon>Tunicata</taxon>
        <taxon>Ascidiacea</taxon>
        <taxon>Aplousobranchia</taxon>
        <taxon>Clavelinidae</taxon>
        <taxon>Clavelina</taxon>
    </lineage>
</organism>
<feature type="compositionally biased region" description="Acidic residues" evidence="6">
    <location>
        <begin position="1861"/>
        <end position="1870"/>
    </location>
</feature>
<feature type="compositionally biased region" description="Polar residues" evidence="6">
    <location>
        <begin position="2013"/>
        <end position="2026"/>
    </location>
</feature>
<comment type="similarity">
    <text evidence="2">Belongs to the vir family.</text>
</comment>
<evidence type="ECO:0000259" key="7">
    <source>
        <dbReference type="Pfam" id="PF15912"/>
    </source>
</evidence>
<dbReference type="Proteomes" id="UP001642483">
    <property type="component" value="Unassembled WGS sequence"/>
</dbReference>
<dbReference type="PANTHER" id="PTHR23185">
    <property type="entry name" value="PROTEIN VIRILIZER HOMOLOG"/>
    <property type="match status" value="1"/>
</dbReference>
<keyword evidence="3" id="KW-0507">mRNA processing</keyword>
<feature type="region of interest" description="Disordered" evidence="6">
    <location>
        <begin position="1861"/>
        <end position="2045"/>
    </location>
</feature>
<evidence type="ECO:0000256" key="2">
    <source>
        <dbReference type="ARBA" id="ARBA00008371"/>
    </source>
</evidence>
<name>A0ABP0FDE1_CLALP</name>
<evidence type="ECO:0000256" key="6">
    <source>
        <dbReference type="SAM" id="MobiDB-lite"/>
    </source>
</evidence>
<proteinExistence type="inferred from homology"/>
<keyword evidence="9" id="KW-1185">Reference proteome</keyword>
<dbReference type="Pfam" id="PF15912">
    <property type="entry name" value="VIR_N"/>
    <property type="match status" value="1"/>
</dbReference>
<dbReference type="EMBL" id="CAWYQH010000046">
    <property type="protein sequence ID" value="CAK8677699.1"/>
    <property type="molecule type" value="Genomic_DNA"/>
</dbReference>
<evidence type="ECO:0000256" key="3">
    <source>
        <dbReference type="ARBA" id="ARBA00022664"/>
    </source>
</evidence>
<feature type="compositionally biased region" description="Polar residues" evidence="6">
    <location>
        <begin position="1950"/>
        <end position="1962"/>
    </location>
</feature>
<accession>A0ABP0FDE1</accession>
<dbReference type="InterPro" id="IPR026736">
    <property type="entry name" value="Virilizer"/>
</dbReference>
<feature type="domain" description="Virilizer N-terminal" evidence="7">
    <location>
        <begin position="30"/>
        <end position="153"/>
    </location>
</feature>
<dbReference type="SUPFAM" id="SSF48371">
    <property type="entry name" value="ARM repeat"/>
    <property type="match status" value="1"/>
</dbReference>
<feature type="compositionally biased region" description="Basic and acidic residues" evidence="6">
    <location>
        <begin position="1033"/>
        <end position="1043"/>
    </location>
</feature>
<dbReference type="InterPro" id="IPR016024">
    <property type="entry name" value="ARM-type_fold"/>
</dbReference>
<keyword evidence="4" id="KW-0508">mRNA splicing</keyword>
<gene>
    <name evidence="8" type="ORF">CVLEPA_LOCUS7698</name>
</gene>
<comment type="caution">
    <text evidence="8">The sequence shown here is derived from an EMBL/GenBank/DDBJ whole genome shotgun (WGS) entry which is preliminary data.</text>
</comment>
<protein>
    <recommendedName>
        <fullName evidence="7">Virilizer N-terminal domain-containing protein</fullName>
    </recommendedName>
</protein>
<feature type="compositionally biased region" description="Basic residues" evidence="6">
    <location>
        <begin position="2027"/>
        <end position="2045"/>
    </location>
</feature>
<dbReference type="InterPro" id="IPR031801">
    <property type="entry name" value="VIR_N"/>
</dbReference>
<feature type="region of interest" description="Disordered" evidence="6">
    <location>
        <begin position="1010"/>
        <end position="1043"/>
    </location>
</feature>
<comment type="subcellular location">
    <subcellularLocation>
        <location evidence="1">Nucleus</location>
    </subcellularLocation>
</comment>
<evidence type="ECO:0000256" key="5">
    <source>
        <dbReference type="ARBA" id="ARBA00023242"/>
    </source>
</evidence>
<evidence type="ECO:0000313" key="9">
    <source>
        <dbReference type="Proteomes" id="UP001642483"/>
    </source>
</evidence>
<feature type="compositionally biased region" description="Polar residues" evidence="6">
    <location>
        <begin position="1921"/>
        <end position="1931"/>
    </location>
</feature>
<evidence type="ECO:0000313" key="8">
    <source>
        <dbReference type="EMBL" id="CAK8677699.1"/>
    </source>
</evidence>
<reference evidence="8 9" key="1">
    <citation type="submission" date="2024-02" db="EMBL/GenBank/DDBJ databases">
        <authorList>
            <person name="Daric V."/>
            <person name="Darras S."/>
        </authorList>
    </citation>
    <scope>NUCLEOTIDE SEQUENCE [LARGE SCALE GENOMIC DNA]</scope>
</reference>
<dbReference type="PANTHER" id="PTHR23185:SF0">
    <property type="entry name" value="PROTEIN VIRILIZER HOMOLOG"/>
    <property type="match status" value="1"/>
</dbReference>
<sequence>MYADVLQDSVYCLDFKQFSSLCINELNAKMKLLFCDTFSQDPPDGSVTNSWAIIEFPTPVVLGEIHVIPRGVRVHEQLTAEGQCGKTLPAQFRIDFFACDLTNEGTATTFGNLCVLEYAESARTCTLPRLPFVTSKLLCSGRYSTVTLAVFGAEASDSAAVRAIHKKRENDTRMLPHPLISPPDTLENVENRGFLPPKPLSGGLTAPLMSTASQVSPMPPTTGFQGYPQEKGGSTPGYNVGERVNYQAPFDGHMFRDRQGDGFPFSADRPGEDFHRKPGLLPTPNAVESESMVRRNARRFGQFGRFSQTDPGFQNQNSPKWGGEQHHFQARDTSYPDRQNTAGNNVLQNEPHGQKLLQQAQDDEWADAEYEEISDEEEVDEEVADNMEVMVTEDMILPSSMMSFNPFHMELYPLSHHRSPDMSEYEALRNKLQLQNEHELMEGSGTELITDHSKKLKILIDATLKLCPVKHETVKSGYHESDYARVLSGLEVEWVAKLEEIAPLIKTGLPYLELCSENDYVFILCSWAVYAFDLDSSFSKLIGTNVRALKAGLSLAKILGHCAGNIADQLANVHVVAKLMQILGTNYIASSAKITAIHALDALTNWPTQMHRFMHEELNFQNDNKFEKRTTYAHIISLALEPQAARVASALTQLTRKAHVYECMQEIQELTHVIATQKIPDEYAYVSDEENNGDDEFNHEEEEDVEMIVVSSTSVTKDKEKSQLVFNQSMHGSNIDADQDNKKRHLASGESNLCVENYSSVVDPSVCLADSAVGNIIPLPSVISMEDVNVDEEDLLKISQCLDEITAAFRDPYLTIGQLLVRSFPLSNGQGFQQTDIDKNITAESLFRMSEGTGLLSSIQALLSLPVVSGHKILFRSCNNFLEELMSHKSGILHLMSNLDSMIHCIHHLMKSSPSLDVEDPGSAGHLGVKLAFHIQAMQSIDHICSLLESDADEEDIEEELSHSFKMINSLTYPSFGKNFVFRIFAMEDNLRPILRCLWFPRKLSDPDPVIEEDKSEDKKQLNDVDKEDPDGSDSKEEMKPEAIQHRTAVNSYAASVLQLVLERSSDVGFIYRYKADIIRSCMSKLHVNVKSDFMKLYLKPLEKELTGEKSDIEKLVNLIREEAALLDWTALAFQGPGICTSLKLLCHLCLKGGWKGAGKDPNSRLAVIELFSVDALNILLSLADQLHKAIHNHCHGIRPMAAFLTQSTHTLVVSISQNIADLVHKMLSQLLDSSVESKNVNGTQVVKSMVAIYSDLFILLQPLDAPMLHELTEKFVSIISLFFAHTSCSDQTNSIVSEIIQLAESQCDKFAAALTLLSQLLPMPLPFVSPREPPDSVRSASLASCKLWSAAMTPHVDRLCSLIFPLSSSTCRPLIKVLVVVMQQLFDLSPSFASTLCSKYMEEISPLLVSTVIGNEDDMEIIPDDDSGEKELMLSPEQVTMIQTFSEIMSLPAARTAVICQMVTEEDGLLDLWNYASNSDTPKEDIVAVLIFTTILLDTDYALLPVGEDLQSLANCLPPLEYIKAIISFALGHMESPFPVVQNLVFVVLGMLLKIRYTFPYIRNALVKGEAKLLNSCKQILNKFNSSDNHCINAVLSMLEFLELVIDPACQQDDDKFFLSKDELSWFLDWDKDNTQHPLRLLESKLAILYQKDVDFCDEDIDYALDNLTALRQSLDCCNKMDAKPPPILKETGLPKPLSLADQFSERPVFVIGQEDTMLYTWMSLTNVCAPSSYPDADDDQRVVQCDLIATAEKFCPGYDLPEELNKLANAVEVQQSTESAEAIAKRRQKMETYSARLGKSLTFMKRSHGLLMTQQKVGRGRGRGRGSATNRPYDLFRHRKQNTSRPPSMHVDDFVAADEEQEKVEDDPSIFKPPSIPAPAQVNRRPQLPSFKQREFTPRGRGGRGGRGGSYRPRGGFNHQGTGANNTPLNRFRGKMSGNGGRGRNQDRYQGTSRMTSRLSYSPRDGFKTNKSEQGGWSGGFNREYQSGGSPSFRGRGAKVSKGRGGYYFTSPGTKQWTPNSSFQRRGRGYNKQRGKHIRSFTR</sequence>
<evidence type="ECO:0000256" key="4">
    <source>
        <dbReference type="ARBA" id="ARBA00023187"/>
    </source>
</evidence>
<keyword evidence="5" id="KW-0539">Nucleus</keyword>